<feature type="region of interest" description="Disordered" evidence="2">
    <location>
        <begin position="1"/>
        <end position="23"/>
    </location>
</feature>
<keyword evidence="1" id="KW-0175">Coiled coil</keyword>
<keyword evidence="4" id="KW-1185">Reference proteome</keyword>
<dbReference type="Proteomes" id="UP000800038">
    <property type="component" value="Unassembled WGS sequence"/>
</dbReference>
<gene>
    <name evidence="3" type="ORF">EJ02DRAFT_428599</name>
</gene>
<reference evidence="3" key="1">
    <citation type="journal article" date="2020" name="Stud. Mycol.">
        <title>101 Dothideomycetes genomes: a test case for predicting lifestyles and emergence of pathogens.</title>
        <authorList>
            <person name="Haridas S."/>
            <person name="Albert R."/>
            <person name="Binder M."/>
            <person name="Bloem J."/>
            <person name="Labutti K."/>
            <person name="Salamov A."/>
            <person name="Andreopoulos B."/>
            <person name="Baker S."/>
            <person name="Barry K."/>
            <person name="Bills G."/>
            <person name="Bluhm B."/>
            <person name="Cannon C."/>
            <person name="Castanera R."/>
            <person name="Culley D."/>
            <person name="Daum C."/>
            <person name="Ezra D."/>
            <person name="Gonzalez J."/>
            <person name="Henrissat B."/>
            <person name="Kuo A."/>
            <person name="Liang C."/>
            <person name="Lipzen A."/>
            <person name="Lutzoni F."/>
            <person name="Magnuson J."/>
            <person name="Mondo S."/>
            <person name="Nolan M."/>
            <person name="Ohm R."/>
            <person name="Pangilinan J."/>
            <person name="Park H.-J."/>
            <person name="Ramirez L."/>
            <person name="Alfaro M."/>
            <person name="Sun H."/>
            <person name="Tritt A."/>
            <person name="Yoshinaga Y."/>
            <person name="Zwiers L.-H."/>
            <person name="Turgeon B."/>
            <person name="Goodwin S."/>
            <person name="Spatafora J."/>
            <person name="Crous P."/>
            <person name="Grigoriev I."/>
        </authorList>
    </citation>
    <scope>NUCLEOTIDE SEQUENCE</scope>
    <source>
        <strain evidence="3">CBS 161.51</strain>
    </source>
</reference>
<proteinExistence type="predicted"/>
<evidence type="ECO:0000313" key="3">
    <source>
        <dbReference type="EMBL" id="KAF1935254.1"/>
    </source>
</evidence>
<evidence type="ECO:0000313" key="4">
    <source>
        <dbReference type="Proteomes" id="UP000800038"/>
    </source>
</evidence>
<name>A0A6A5S6Y7_9PLEO</name>
<dbReference type="OrthoDB" id="3915128at2759"/>
<protein>
    <submittedName>
        <fullName evidence="3">Uncharacterized protein</fullName>
    </submittedName>
</protein>
<dbReference type="AlphaFoldDB" id="A0A6A5S6Y7"/>
<sequence length="480" mass="54159">MVRLFVPEGEGQHPLTRPHPRTVPAQPEIISAPWRASIAAAGFTGFLALCGRSRPGTFLKSAAFLGVVDLSWTVAGLYGRQELNRGVFTMDKIEPKPSKLWESTKHWTTEDAALGGGAMGIFMAMGPRSLPGVYGLTRFLGAATVGCALGFKAGQAFLVRIPPQLLTLLDEADTMTRHHEYERLLQKEEAKASLSRVGKLALSYQTSPYMRILRSPLQVGGMGGLTARQHHHSHDAPHVHGSLAARVAEMDQYTVVQVEFKQGELSGPDIEQGYRAYKDELQTRDSTSLQEWLERTQHLKQKTASEMQYVWQYLGEREQAFYQLVHEDREKDIVRRELQLLNNMASDLVTRCAILGYHESDAVKRLQQIEAKDSDSATAIASYETPRHGIETEQMDNYGPRVVTEQIRTTWSIQKQVVSDIERSLSYYEALQPGESTLDAERRKQLRQNAESMRRNVEATERLLNHFEQQVREADEQVKK</sequence>
<organism evidence="3 4">
    <name type="scientific">Clathrospora elynae</name>
    <dbReference type="NCBI Taxonomy" id="706981"/>
    <lineage>
        <taxon>Eukaryota</taxon>
        <taxon>Fungi</taxon>
        <taxon>Dikarya</taxon>
        <taxon>Ascomycota</taxon>
        <taxon>Pezizomycotina</taxon>
        <taxon>Dothideomycetes</taxon>
        <taxon>Pleosporomycetidae</taxon>
        <taxon>Pleosporales</taxon>
        <taxon>Diademaceae</taxon>
        <taxon>Clathrospora</taxon>
    </lineage>
</organism>
<dbReference type="EMBL" id="ML976293">
    <property type="protein sequence ID" value="KAF1935254.1"/>
    <property type="molecule type" value="Genomic_DNA"/>
</dbReference>
<evidence type="ECO:0000256" key="1">
    <source>
        <dbReference type="SAM" id="Coils"/>
    </source>
</evidence>
<feature type="coiled-coil region" evidence="1">
    <location>
        <begin position="443"/>
        <end position="477"/>
    </location>
</feature>
<evidence type="ECO:0000256" key="2">
    <source>
        <dbReference type="SAM" id="MobiDB-lite"/>
    </source>
</evidence>
<accession>A0A6A5S6Y7</accession>